<evidence type="ECO:0000256" key="1">
    <source>
        <dbReference type="SAM" id="MobiDB-lite"/>
    </source>
</evidence>
<protein>
    <submittedName>
        <fullName evidence="2">Uncharacterized protein</fullName>
    </submittedName>
</protein>
<dbReference type="Proteomes" id="UP001519460">
    <property type="component" value="Unassembled WGS sequence"/>
</dbReference>
<sequence length="129" mass="14317">MIQPPKYNIQAKPAPDHLPREAGERALRGRKVTSAPLVQYNTNLPRGGGSTALRLHNPPTKLDNKSRGRIEGEKVLRLRSPKHSKASYKLSSDDSAALRKMQPSQMRSCCLVIDANLLQATSRQHSNKL</sequence>
<gene>
    <name evidence="2" type="ORF">BaRGS_00036578</name>
</gene>
<feature type="region of interest" description="Disordered" evidence="1">
    <location>
        <begin position="40"/>
        <end position="66"/>
    </location>
</feature>
<proteinExistence type="predicted"/>
<evidence type="ECO:0000313" key="2">
    <source>
        <dbReference type="EMBL" id="KAK7468165.1"/>
    </source>
</evidence>
<reference evidence="2 3" key="1">
    <citation type="journal article" date="2023" name="Sci. Data">
        <title>Genome assembly of the Korean intertidal mud-creeper Batillaria attramentaria.</title>
        <authorList>
            <person name="Patra A.K."/>
            <person name="Ho P.T."/>
            <person name="Jun S."/>
            <person name="Lee S.J."/>
            <person name="Kim Y."/>
            <person name="Won Y.J."/>
        </authorList>
    </citation>
    <scope>NUCLEOTIDE SEQUENCE [LARGE SCALE GENOMIC DNA]</scope>
    <source>
        <strain evidence="2">Wonlab-2016</strain>
    </source>
</reference>
<organism evidence="2 3">
    <name type="scientific">Batillaria attramentaria</name>
    <dbReference type="NCBI Taxonomy" id="370345"/>
    <lineage>
        <taxon>Eukaryota</taxon>
        <taxon>Metazoa</taxon>
        <taxon>Spiralia</taxon>
        <taxon>Lophotrochozoa</taxon>
        <taxon>Mollusca</taxon>
        <taxon>Gastropoda</taxon>
        <taxon>Caenogastropoda</taxon>
        <taxon>Sorbeoconcha</taxon>
        <taxon>Cerithioidea</taxon>
        <taxon>Batillariidae</taxon>
        <taxon>Batillaria</taxon>
    </lineage>
</organism>
<name>A0ABD0JBC2_9CAEN</name>
<dbReference type="EMBL" id="JACVVK020000520">
    <property type="protein sequence ID" value="KAK7468165.1"/>
    <property type="molecule type" value="Genomic_DNA"/>
</dbReference>
<evidence type="ECO:0000313" key="3">
    <source>
        <dbReference type="Proteomes" id="UP001519460"/>
    </source>
</evidence>
<accession>A0ABD0JBC2</accession>
<comment type="caution">
    <text evidence="2">The sequence shown here is derived from an EMBL/GenBank/DDBJ whole genome shotgun (WGS) entry which is preliminary data.</text>
</comment>
<dbReference type="AlphaFoldDB" id="A0ABD0JBC2"/>
<keyword evidence="3" id="KW-1185">Reference proteome</keyword>